<evidence type="ECO:0000256" key="5">
    <source>
        <dbReference type="PIRSR" id="PIRSR604574-2"/>
    </source>
</evidence>
<dbReference type="GeneID" id="108743929"/>
<keyword evidence="1 5" id="KW-0479">Metal-binding</keyword>
<dbReference type="RefSeq" id="XP_025836952.1">
    <property type="nucleotide sequence ID" value="XM_025981167.1"/>
</dbReference>
<name>A0A7F5RLQ5_AGRPL</name>
<dbReference type="KEGG" id="apln:108743929"/>
<dbReference type="InterPro" id="IPR004574">
    <property type="entry name" value="Alkb"/>
</dbReference>
<dbReference type="AlphaFoldDB" id="A0A7F5RLQ5"/>
<evidence type="ECO:0000256" key="2">
    <source>
        <dbReference type="ARBA" id="ARBA00022964"/>
    </source>
</evidence>
<evidence type="ECO:0000259" key="6">
    <source>
        <dbReference type="PROSITE" id="PS51471"/>
    </source>
</evidence>
<dbReference type="PROSITE" id="PS51471">
    <property type="entry name" value="FE2OG_OXY"/>
    <property type="match status" value="1"/>
</dbReference>
<feature type="binding site" evidence="5">
    <location>
        <position position="192"/>
    </location>
    <ligand>
        <name>Fe cation</name>
        <dbReference type="ChEBI" id="CHEBI:24875"/>
        <note>catalytic</note>
    </ligand>
</feature>
<sequence>MFKDSFKYYKTKASVPDLSDVIDIYDLNKFDYKVQLFKKSRNIGANNECIGLIPFENWEIYELKEKPDLIYIKTPFTSFGQRYWTIQCLENYTKKPNKLNLDPFNEIPSNESWWEMCQKYKNFQLLKKLRWATLGYHHNWDTKVYTEDFRNEFPSDLGLLSKIVAKAIGYDYFEPQAAIVNFYHLDSTLSGHTDHSEINLEAPLISFSFGQSAIFLLGGKTLEEKPTPLLIHSGDIIIMTKEARLCYHGIPRILKTDNTPWNTNNFSEEKLANCGIFSDHAIFKSQNEELWKPFGQYLNNSRINMNVRQVLPSGQSSL</sequence>
<dbReference type="RefSeq" id="XP_025836951.1">
    <property type="nucleotide sequence ID" value="XM_025981166.1"/>
</dbReference>
<protein>
    <submittedName>
        <fullName evidence="8 9">Nucleic acid dioxygenase ALKBH1</fullName>
    </submittedName>
</protein>
<dbReference type="GO" id="GO:0035515">
    <property type="term" value="F:oxidative RNA demethylase activity"/>
    <property type="evidence" value="ECO:0007669"/>
    <property type="project" value="TreeGrafter"/>
</dbReference>
<comment type="cofactor">
    <cofactor evidence="5">
        <name>Fe(2+)</name>
        <dbReference type="ChEBI" id="CHEBI:29033"/>
    </cofactor>
    <text evidence="5">Binds 1 Fe(2+) ion per subunit.</text>
</comment>
<proteinExistence type="predicted"/>
<dbReference type="InterPro" id="IPR037151">
    <property type="entry name" value="AlkB-like_sf"/>
</dbReference>
<feature type="binding site" evidence="5">
    <location>
        <position position="248"/>
    </location>
    <ligand>
        <name>Fe cation</name>
        <dbReference type="ChEBI" id="CHEBI:24875"/>
        <note>catalytic</note>
    </ligand>
</feature>
<feature type="binding site" evidence="5">
    <location>
        <position position="194"/>
    </location>
    <ligand>
        <name>Fe cation</name>
        <dbReference type="ChEBI" id="CHEBI:24875"/>
        <note>catalytic</note>
    </ligand>
</feature>
<dbReference type="PANTHER" id="PTHR16557">
    <property type="entry name" value="ALKYLATED DNA REPAIR PROTEIN ALKB-RELATED"/>
    <property type="match status" value="1"/>
</dbReference>
<organism evidence="7 9">
    <name type="scientific">Agrilus planipennis</name>
    <name type="common">Emerald ash borer</name>
    <name type="synonym">Agrilus marcopoli</name>
    <dbReference type="NCBI Taxonomy" id="224129"/>
    <lineage>
        <taxon>Eukaryota</taxon>
        <taxon>Metazoa</taxon>
        <taxon>Ecdysozoa</taxon>
        <taxon>Arthropoda</taxon>
        <taxon>Hexapoda</taxon>
        <taxon>Insecta</taxon>
        <taxon>Pterygota</taxon>
        <taxon>Neoptera</taxon>
        <taxon>Endopterygota</taxon>
        <taxon>Coleoptera</taxon>
        <taxon>Polyphaga</taxon>
        <taxon>Elateriformia</taxon>
        <taxon>Buprestoidea</taxon>
        <taxon>Buprestidae</taxon>
        <taxon>Agrilinae</taxon>
        <taxon>Agrilus</taxon>
    </lineage>
</organism>
<reference evidence="8 9" key="1">
    <citation type="submission" date="2025-04" db="UniProtKB">
        <authorList>
            <consortium name="RefSeq"/>
        </authorList>
    </citation>
    <scope>IDENTIFICATION</scope>
    <source>
        <tissue evidence="8 9">Entire body</tissue>
    </source>
</reference>
<dbReference type="Gene3D" id="2.60.120.590">
    <property type="entry name" value="Alpha-ketoglutarate-dependent dioxygenase AlkB-like"/>
    <property type="match status" value="1"/>
</dbReference>
<dbReference type="GO" id="GO:0035513">
    <property type="term" value="P:oxidative RNA demethylation"/>
    <property type="evidence" value="ECO:0007669"/>
    <property type="project" value="TreeGrafter"/>
</dbReference>
<dbReference type="GO" id="GO:0035516">
    <property type="term" value="F:broad specificity oxidative DNA demethylase activity"/>
    <property type="evidence" value="ECO:0007669"/>
    <property type="project" value="TreeGrafter"/>
</dbReference>
<evidence type="ECO:0000256" key="1">
    <source>
        <dbReference type="ARBA" id="ARBA00022723"/>
    </source>
</evidence>
<keyword evidence="3" id="KW-0560">Oxidoreductase</keyword>
<dbReference type="InterPro" id="IPR027450">
    <property type="entry name" value="AlkB-like"/>
</dbReference>
<dbReference type="SUPFAM" id="SSF51197">
    <property type="entry name" value="Clavaminate synthase-like"/>
    <property type="match status" value="1"/>
</dbReference>
<dbReference type="PANTHER" id="PTHR16557:SF2">
    <property type="entry name" value="NUCLEIC ACID DIOXYGENASE ALKBH1"/>
    <property type="match status" value="1"/>
</dbReference>
<keyword evidence="7" id="KW-1185">Reference proteome</keyword>
<evidence type="ECO:0000256" key="3">
    <source>
        <dbReference type="ARBA" id="ARBA00023002"/>
    </source>
</evidence>
<dbReference type="Proteomes" id="UP000192223">
    <property type="component" value="Unplaced"/>
</dbReference>
<accession>A0A7F5RLQ5</accession>
<dbReference type="GO" id="GO:0005737">
    <property type="term" value="C:cytoplasm"/>
    <property type="evidence" value="ECO:0007669"/>
    <property type="project" value="TreeGrafter"/>
</dbReference>
<dbReference type="GO" id="GO:0005634">
    <property type="term" value="C:nucleus"/>
    <property type="evidence" value="ECO:0007669"/>
    <property type="project" value="TreeGrafter"/>
</dbReference>
<dbReference type="OrthoDB" id="6614653at2759"/>
<dbReference type="Pfam" id="PF13532">
    <property type="entry name" value="2OG-FeII_Oxy_2"/>
    <property type="match status" value="1"/>
</dbReference>
<gene>
    <name evidence="8 9" type="primary">LOC108743929</name>
</gene>
<evidence type="ECO:0000313" key="7">
    <source>
        <dbReference type="Proteomes" id="UP000192223"/>
    </source>
</evidence>
<evidence type="ECO:0000313" key="8">
    <source>
        <dbReference type="RefSeq" id="XP_025836951.1"/>
    </source>
</evidence>
<keyword evidence="4 5" id="KW-0408">Iron</keyword>
<feature type="domain" description="Fe2OG dioxygenase" evidence="6">
    <location>
        <begin position="174"/>
        <end position="311"/>
    </location>
</feature>
<dbReference type="GO" id="GO:0008198">
    <property type="term" value="F:ferrous iron binding"/>
    <property type="evidence" value="ECO:0007669"/>
    <property type="project" value="TreeGrafter"/>
</dbReference>
<dbReference type="InterPro" id="IPR005123">
    <property type="entry name" value="Oxoglu/Fe-dep_dioxygenase_dom"/>
</dbReference>
<evidence type="ECO:0000313" key="9">
    <source>
        <dbReference type="RefSeq" id="XP_025836952.1"/>
    </source>
</evidence>
<evidence type="ECO:0000256" key="4">
    <source>
        <dbReference type="ARBA" id="ARBA00023004"/>
    </source>
</evidence>
<keyword evidence="2 8" id="KW-0223">Dioxygenase</keyword>